<feature type="region of interest" description="Disordered" evidence="2">
    <location>
        <begin position="160"/>
        <end position="182"/>
    </location>
</feature>
<dbReference type="InterPro" id="IPR036875">
    <property type="entry name" value="Znf_CCHC_sf"/>
</dbReference>
<evidence type="ECO:0000259" key="3">
    <source>
        <dbReference type="PROSITE" id="PS50158"/>
    </source>
</evidence>
<dbReference type="SMART" id="SM00343">
    <property type="entry name" value="ZnF_C2HC"/>
    <property type="match status" value="1"/>
</dbReference>
<keyword evidence="1" id="KW-0863">Zinc-finger</keyword>
<gene>
    <name evidence="4" type="ORF">SLEP1_g51256</name>
</gene>
<dbReference type="AlphaFoldDB" id="A0AAV5M3D4"/>
<organism evidence="4 5">
    <name type="scientific">Rubroshorea leprosula</name>
    <dbReference type="NCBI Taxonomy" id="152421"/>
    <lineage>
        <taxon>Eukaryota</taxon>
        <taxon>Viridiplantae</taxon>
        <taxon>Streptophyta</taxon>
        <taxon>Embryophyta</taxon>
        <taxon>Tracheophyta</taxon>
        <taxon>Spermatophyta</taxon>
        <taxon>Magnoliopsida</taxon>
        <taxon>eudicotyledons</taxon>
        <taxon>Gunneridae</taxon>
        <taxon>Pentapetalae</taxon>
        <taxon>rosids</taxon>
        <taxon>malvids</taxon>
        <taxon>Malvales</taxon>
        <taxon>Dipterocarpaceae</taxon>
        <taxon>Rubroshorea</taxon>
    </lineage>
</organism>
<name>A0AAV5M3D4_9ROSI</name>
<sequence length="182" mass="19743">MKSLYKERRLLLVIPMHQLPHNLLLCILVLLEILAAMVSSMLGTRQFNGYALKGCGGARGNRGARGGKNNRNSSNMYNGYNANACQLCNGFGHFARNCPELKNHAHVANFATISTLKKGDWWIDSGAFDHVTLDLATLALHLEYDGSDELLIGDGSGSNYGGDASSRAQSAWRVSSTPSKSK</sequence>
<dbReference type="Proteomes" id="UP001054252">
    <property type="component" value="Unassembled WGS sequence"/>
</dbReference>
<protein>
    <recommendedName>
        <fullName evidence="3">CCHC-type domain-containing protein</fullName>
    </recommendedName>
</protein>
<evidence type="ECO:0000313" key="4">
    <source>
        <dbReference type="EMBL" id="GKV44025.1"/>
    </source>
</evidence>
<comment type="caution">
    <text evidence="4">The sequence shown here is derived from an EMBL/GenBank/DDBJ whole genome shotgun (WGS) entry which is preliminary data.</text>
</comment>
<keyword evidence="1" id="KW-0479">Metal-binding</keyword>
<dbReference type="SUPFAM" id="SSF57756">
    <property type="entry name" value="Retrovirus zinc finger-like domains"/>
    <property type="match status" value="1"/>
</dbReference>
<dbReference type="InterPro" id="IPR001878">
    <property type="entry name" value="Znf_CCHC"/>
</dbReference>
<dbReference type="GO" id="GO:0008270">
    <property type="term" value="F:zinc ion binding"/>
    <property type="evidence" value="ECO:0007669"/>
    <property type="project" value="UniProtKB-KW"/>
</dbReference>
<accession>A0AAV5M3D4</accession>
<evidence type="ECO:0000256" key="2">
    <source>
        <dbReference type="SAM" id="MobiDB-lite"/>
    </source>
</evidence>
<dbReference type="GO" id="GO:0003676">
    <property type="term" value="F:nucleic acid binding"/>
    <property type="evidence" value="ECO:0007669"/>
    <property type="project" value="InterPro"/>
</dbReference>
<evidence type="ECO:0000256" key="1">
    <source>
        <dbReference type="PROSITE-ProRule" id="PRU00047"/>
    </source>
</evidence>
<dbReference type="EMBL" id="BPVZ01000176">
    <property type="protein sequence ID" value="GKV44025.1"/>
    <property type="molecule type" value="Genomic_DNA"/>
</dbReference>
<keyword evidence="5" id="KW-1185">Reference proteome</keyword>
<keyword evidence="1" id="KW-0862">Zinc</keyword>
<reference evidence="4 5" key="1">
    <citation type="journal article" date="2021" name="Commun. Biol.">
        <title>The genome of Shorea leprosula (Dipterocarpaceae) highlights the ecological relevance of drought in aseasonal tropical rainforests.</title>
        <authorList>
            <person name="Ng K.K.S."/>
            <person name="Kobayashi M.J."/>
            <person name="Fawcett J.A."/>
            <person name="Hatakeyama M."/>
            <person name="Paape T."/>
            <person name="Ng C.H."/>
            <person name="Ang C.C."/>
            <person name="Tnah L.H."/>
            <person name="Lee C.T."/>
            <person name="Nishiyama T."/>
            <person name="Sese J."/>
            <person name="O'Brien M.J."/>
            <person name="Copetti D."/>
            <person name="Mohd Noor M.I."/>
            <person name="Ong R.C."/>
            <person name="Putra M."/>
            <person name="Sireger I.Z."/>
            <person name="Indrioko S."/>
            <person name="Kosugi Y."/>
            <person name="Izuno A."/>
            <person name="Isagi Y."/>
            <person name="Lee S.L."/>
            <person name="Shimizu K.K."/>
        </authorList>
    </citation>
    <scope>NUCLEOTIDE SEQUENCE [LARGE SCALE GENOMIC DNA]</scope>
    <source>
        <strain evidence="4">214</strain>
    </source>
</reference>
<dbReference type="PROSITE" id="PS50158">
    <property type="entry name" value="ZF_CCHC"/>
    <property type="match status" value="1"/>
</dbReference>
<feature type="compositionally biased region" description="Polar residues" evidence="2">
    <location>
        <begin position="166"/>
        <end position="182"/>
    </location>
</feature>
<evidence type="ECO:0000313" key="5">
    <source>
        <dbReference type="Proteomes" id="UP001054252"/>
    </source>
</evidence>
<feature type="domain" description="CCHC-type" evidence="3">
    <location>
        <begin position="85"/>
        <end position="100"/>
    </location>
</feature>
<proteinExistence type="predicted"/>
<dbReference type="Gene3D" id="4.10.60.10">
    <property type="entry name" value="Zinc finger, CCHC-type"/>
    <property type="match status" value="1"/>
</dbReference>